<dbReference type="InterPro" id="IPR005302">
    <property type="entry name" value="MoCF_Sase_C"/>
</dbReference>
<dbReference type="GO" id="GO:0003824">
    <property type="term" value="F:catalytic activity"/>
    <property type="evidence" value="ECO:0007669"/>
    <property type="project" value="InterPro"/>
</dbReference>
<dbReference type="SUPFAM" id="SSF50800">
    <property type="entry name" value="PK beta-barrel domain-like"/>
    <property type="match status" value="1"/>
</dbReference>
<evidence type="ECO:0000313" key="2">
    <source>
        <dbReference type="EMBL" id="RZT84225.1"/>
    </source>
</evidence>
<feature type="domain" description="MOSC" evidence="1">
    <location>
        <begin position="18"/>
        <end position="144"/>
    </location>
</feature>
<proteinExistence type="predicted"/>
<dbReference type="InterPro" id="IPR011037">
    <property type="entry name" value="Pyrv_Knase-like_insert_dom_sf"/>
</dbReference>
<dbReference type="PANTHER" id="PTHR36930:SF1">
    <property type="entry name" value="MOSC DOMAIN-CONTAINING PROTEIN"/>
    <property type="match status" value="1"/>
</dbReference>
<dbReference type="RefSeq" id="WP_242622908.1">
    <property type="nucleotide sequence ID" value="NZ_SHKL01000001.1"/>
</dbReference>
<keyword evidence="3" id="KW-1185">Reference proteome</keyword>
<dbReference type="Pfam" id="PF03473">
    <property type="entry name" value="MOSC"/>
    <property type="match status" value="1"/>
</dbReference>
<sequence>MTIRVESLHIADARRAPMRAVDRVEAEAGAGLVGDRYHGTRHRHVSVQSRQQLDEAARRWGAPVPAELTRRAVTLDHGAVPTRPGDRIVIGDVELEVVRKAAPCRVMDQVIGDGARRAMHDLGGAVCRVLTSGTIGVGDAVDLPDAGPSA</sequence>
<dbReference type="GO" id="GO:0030170">
    <property type="term" value="F:pyridoxal phosphate binding"/>
    <property type="evidence" value="ECO:0007669"/>
    <property type="project" value="InterPro"/>
</dbReference>
<dbReference type="AlphaFoldDB" id="A0A4Q7URA0"/>
<comment type="caution">
    <text evidence="2">The sequence shown here is derived from an EMBL/GenBank/DDBJ whole genome shotgun (WGS) entry which is preliminary data.</text>
</comment>
<dbReference type="InterPro" id="IPR052716">
    <property type="entry name" value="MOSC_domain"/>
</dbReference>
<protein>
    <submittedName>
        <fullName evidence="2">MOSC domain-containing protein</fullName>
    </submittedName>
</protein>
<gene>
    <name evidence="2" type="ORF">EV383_1063</name>
</gene>
<dbReference type="Gene3D" id="2.40.33.20">
    <property type="entry name" value="PK beta-barrel domain-like"/>
    <property type="match status" value="1"/>
</dbReference>
<name>A0A4Q7URA0_PSEST</name>
<dbReference type="GO" id="GO:0030151">
    <property type="term" value="F:molybdenum ion binding"/>
    <property type="evidence" value="ECO:0007669"/>
    <property type="project" value="InterPro"/>
</dbReference>
<dbReference type="EMBL" id="SHKL01000001">
    <property type="protein sequence ID" value="RZT84225.1"/>
    <property type="molecule type" value="Genomic_DNA"/>
</dbReference>
<evidence type="ECO:0000313" key="3">
    <source>
        <dbReference type="Proteomes" id="UP000291591"/>
    </source>
</evidence>
<evidence type="ECO:0000259" key="1">
    <source>
        <dbReference type="PROSITE" id="PS51340"/>
    </source>
</evidence>
<dbReference type="Proteomes" id="UP000291591">
    <property type="component" value="Unassembled WGS sequence"/>
</dbReference>
<reference evidence="2 3" key="1">
    <citation type="submission" date="2019-02" db="EMBL/GenBank/DDBJ databases">
        <title>Sequencing the genomes of 1000 actinobacteria strains.</title>
        <authorList>
            <person name="Klenk H.-P."/>
        </authorList>
    </citation>
    <scope>NUCLEOTIDE SEQUENCE [LARGE SCALE GENOMIC DNA]</scope>
    <source>
        <strain evidence="2 3">DSM 45779</strain>
    </source>
</reference>
<organism evidence="2 3">
    <name type="scientific">Pseudonocardia sediminis</name>
    <dbReference type="NCBI Taxonomy" id="1397368"/>
    <lineage>
        <taxon>Bacteria</taxon>
        <taxon>Bacillati</taxon>
        <taxon>Actinomycetota</taxon>
        <taxon>Actinomycetes</taxon>
        <taxon>Pseudonocardiales</taxon>
        <taxon>Pseudonocardiaceae</taxon>
        <taxon>Pseudonocardia</taxon>
    </lineage>
</organism>
<dbReference type="PROSITE" id="PS51340">
    <property type="entry name" value="MOSC"/>
    <property type="match status" value="1"/>
</dbReference>
<dbReference type="PANTHER" id="PTHR36930">
    <property type="entry name" value="METAL-SULFUR CLUSTER BIOSYNTHESIS PROTEINS YUAD-RELATED"/>
    <property type="match status" value="1"/>
</dbReference>
<accession>A0A4Q7URA0</accession>